<dbReference type="EMBL" id="GGEC01044759">
    <property type="protein sequence ID" value="MBX25243.1"/>
    <property type="molecule type" value="Transcribed_RNA"/>
</dbReference>
<proteinExistence type="predicted"/>
<dbReference type="AlphaFoldDB" id="A0A2P2M4W2"/>
<protein>
    <submittedName>
        <fullName evidence="1">Uncharacterized protein</fullName>
    </submittedName>
</protein>
<reference evidence="1" key="1">
    <citation type="submission" date="2018-02" db="EMBL/GenBank/DDBJ databases">
        <title>Rhizophora mucronata_Transcriptome.</title>
        <authorList>
            <person name="Meera S.P."/>
            <person name="Sreeshan A."/>
            <person name="Augustine A."/>
        </authorList>
    </citation>
    <scope>NUCLEOTIDE SEQUENCE</scope>
    <source>
        <tissue evidence="1">Leaf</tissue>
    </source>
</reference>
<name>A0A2P2M4W2_RHIMU</name>
<accession>A0A2P2M4W2</accession>
<organism evidence="1">
    <name type="scientific">Rhizophora mucronata</name>
    <name type="common">Asiatic mangrove</name>
    <dbReference type="NCBI Taxonomy" id="61149"/>
    <lineage>
        <taxon>Eukaryota</taxon>
        <taxon>Viridiplantae</taxon>
        <taxon>Streptophyta</taxon>
        <taxon>Embryophyta</taxon>
        <taxon>Tracheophyta</taxon>
        <taxon>Spermatophyta</taxon>
        <taxon>Magnoliopsida</taxon>
        <taxon>eudicotyledons</taxon>
        <taxon>Gunneridae</taxon>
        <taxon>Pentapetalae</taxon>
        <taxon>rosids</taxon>
        <taxon>fabids</taxon>
        <taxon>Malpighiales</taxon>
        <taxon>Rhizophoraceae</taxon>
        <taxon>Rhizophora</taxon>
    </lineage>
</organism>
<evidence type="ECO:0000313" key="1">
    <source>
        <dbReference type="EMBL" id="MBX25243.1"/>
    </source>
</evidence>
<sequence>MYIVWKVIECLLSNCVENAEVNGTDVQTTDGDLMAESDEMQTAKRCRITLSLKGGGHTGSLSRDVHLQFMIEMELFTFRSLPFVRCYVNQILS</sequence>